<accession>A0A0W0WLR2</accession>
<dbReference type="Proteomes" id="UP000054725">
    <property type="component" value="Unassembled WGS sequence"/>
</dbReference>
<evidence type="ECO:0000313" key="1">
    <source>
        <dbReference type="EMBL" id="KTD33233.1"/>
    </source>
</evidence>
<dbReference type="RefSeq" id="WP_058505841.1">
    <property type="nucleotide sequence ID" value="NZ_CAAAIF010000003.1"/>
</dbReference>
<sequence length="198" mass="22522">MFGIDLTNLLTFNLFTHKEQQSDKAIKKTSGWSEETRNQFHPGVIIAAIRLDSVKYSPYPHSTIGLAELASHTTGQGREYFQRDVTVNGGVAGFNFIVLPLLVTIRRHLIESYPEIAKFAESLSERNLKKIFRSREDTAHLIEEIEEKFGKTITVQPLDIPKDRLNEITIKLQQKYVQRATLTPFLGAPSEEPLPCRL</sequence>
<dbReference type="AlphaFoldDB" id="A0A0W0WLR2"/>
<dbReference type="PATRIC" id="fig|45070.6.peg.3037"/>
<reference evidence="1 2" key="1">
    <citation type="submission" date="2015-11" db="EMBL/GenBank/DDBJ databases">
        <title>Genomic analysis of 38 Legionella species identifies large and diverse effector repertoires.</title>
        <authorList>
            <person name="Burstein D."/>
            <person name="Amaro F."/>
            <person name="Zusman T."/>
            <person name="Lifshitz Z."/>
            <person name="Cohen O."/>
            <person name="Gilbert J.A."/>
            <person name="Pupko T."/>
            <person name="Shuman H.A."/>
            <person name="Segal G."/>
        </authorList>
    </citation>
    <scope>NUCLEOTIDE SEQUENCE [LARGE SCALE GENOMIC DNA]</scope>
    <source>
        <strain evidence="1 2">ATCC 49506</strain>
    </source>
</reference>
<proteinExistence type="predicted"/>
<protein>
    <submittedName>
        <fullName evidence="1">Uncharacterized protein</fullName>
    </submittedName>
</protein>
<name>A0A0W0WLR2_9GAMM</name>
<organism evidence="1 2">
    <name type="scientific">Legionella nautarum</name>
    <dbReference type="NCBI Taxonomy" id="45070"/>
    <lineage>
        <taxon>Bacteria</taxon>
        <taxon>Pseudomonadati</taxon>
        <taxon>Pseudomonadota</taxon>
        <taxon>Gammaproteobacteria</taxon>
        <taxon>Legionellales</taxon>
        <taxon>Legionellaceae</taxon>
        <taxon>Legionella</taxon>
    </lineage>
</organism>
<keyword evidence="2" id="KW-1185">Reference proteome</keyword>
<dbReference type="EMBL" id="LNYO01000024">
    <property type="protein sequence ID" value="KTD33233.1"/>
    <property type="molecule type" value="Genomic_DNA"/>
</dbReference>
<evidence type="ECO:0000313" key="2">
    <source>
        <dbReference type="Proteomes" id="UP000054725"/>
    </source>
</evidence>
<gene>
    <name evidence="1" type="ORF">Lnau_2881</name>
</gene>
<dbReference type="OrthoDB" id="9957946at2"/>
<comment type="caution">
    <text evidence="1">The sequence shown here is derived from an EMBL/GenBank/DDBJ whole genome shotgun (WGS) entry which is preliminary data.</text>
</comment>